<keyword evidence="4" id="KW-1185">Reference proteome</keyword>
<feature type="compositionally biased region" description="Basic and acidic residues" evidence="1">
    <location>
        <begin position="54"/>
        <end position="66"/>
    </location>
</feature>
<dbReference type="Proteomes" id="UP000239522">
    <property type="component" value="Unassembled WGS sequence"/>
</dbReference>
<evidence type="ECO:0000313" key="4">
    <source>
        <dbReference type="Proteomes" id="UP000239522"/>
    </source>
</evidence>
<evidence type="ECO:0000256" key="1">
    <source>
        <dbReference type="SAM" id="MobiDB-lite"/>
    </source>
</evidence>
<dbReference type="EMBL" id="MQUA01000013">
    <property type="protein sequence ID" value="PQB07624.1"/>
    <property type="molecule type" value="Genomic_DNA"/>
</dbReference>
<sequence length="86" mass="9790">MLAGLFKTILYILVFYYVFTFLARLLAPFLIKKAAETIKKKAEQQFGNQQPKNGVKEGETIIDKAPRKGQQSKDSAGEYVDFEEID</sequence>
<dbReference type="OrthoDB" id="1123055at2"/>
<proteinExistence type="predicted"/>
<reference evidence="3 4" key="1">
    <citation type="submission" date="2016-11" db="EMBL/GenBank/DDBJ databases">
        <title>Trade-off between light-utilization and light-protection in marine flavobacteria.</title>
        <authorList>
            <person name="Kumagai Y."/>
        </authorList>
    </citation>
    <scope>NUCLEOTIDE SEQUENCE [LARGE SCALE GENOMIC DNA]</scope>
    <source>
        <strain evidence="3 4">ATCC 700397</strain>
    </source>
</reference>
<feature type="transmembrane region" description="Helical" evidence="2">
    <location>
        <begin position="6"/>
        <end position="31"/>
    </location>
</feature>
<keyword evidence="2" id="KW-0472">Membrane</keyword>
<name>A0A2S7KY72_9FLAO</name>
<feature type="region of interest" description="Disordered" evidence="1">
    <location>
        <begin position="42"/>
        <end position="86"/>
    </location>
</feature>
<keyword evidence="2" id="KW-0812">Transmembrane</keyword>
<keyword evidence="2" id="KW-1133">Transmembrane helix</keyword>
<dbReference type="AlphaFoldDB" id="A0A2S7KY72"/>
<evidence type="ECO:0000313" key="3">
    <source>
        <dbReference type="EMBL" id="PQB07624.1"/>
    </source>
</evidence>
<comment type="caution">
    <text evidence="3">The sequence shown here is derived from an EMBL/GenBank/DDBJ whole genome shotgun (WGS) entry which is preliminary data.</text>
</comment>
<accession>A0A2S7KY72</accession>
<dbReference type="RefSeq" id="WP_104809834.1">
    <property type="nucleotide sequence ID" value="NZ_MQUA01000013.1"/>
</dbReference>
<evidence type="ECO:0000256" key="2">
    <source>
        <dbReference type="SAM" id="Phobius"/>
    </source>
</evidence>
<protein>
    <submittedName>
        <fullName evidence="3">DUF4834 domain-containing protein</fullName>
    </submittedName>
</protein>
<gene>
    <name evidence="3" type="ORF">BST83_10995</name>
</gene>
<organism evidence="3 4">
    <name type="scientific">Polaribacter filamentus</name>
    <dbReference type="NCBI Taxonomy" id="53483"/>
    <lineage>
        <taxon>Bacteria</taxon>
        <taxon>Pseudomonadati</taxon>
        <taxon>Bacteroidota</taxon>
        <taxon>Flavobacteriia</taxon>
        <taxon>Flavobacteriales</taxon>
        <taxon>Flavobacteriaceae</taxon>
    </lineage>
</organism>